<reference evidence="1 2" key="2">
    <citation type="submission" date="2018-11" db="EMBL/GenBank/DDBJ databases">
        <authorList>
            <consortium name="Pathogen Informatics"/>
        </authorList>
    </citation>
    <scope>NUCLEOTIDE SEQUENCE [LARGE SCALE GENOMIC DNA]</scope>
    <source>
        <strain evidence="1 2">NST_G2</strain>
    </source>
</reference>
<dbReference type="Gene3D" id="3.60.10.10">
    <property type="entry name" value="Endonuclease/exonuclease/phosphatase"/>
    <property type="match status" value="1"/>
</dbReference>
<proteinExistence type="predicted"/>
<dbReference type="STRING" id="70667.A0A183S9V7"/>
<name>A0A183S9V7_SCHSO</name>
<sequence length="202" mass="22540">MRSYNSKKHQYPRPHPPLQTLRSARVIPLTLAAWNVRSLLDHHRSNRPERRMALVTRELARIKVGIAVLGKTRFAEQRNLEEVGGGYTSFWSVRPNAEQHDTGVAFALRNDIGGRLPQGINGRLMSLRLSLRRDKFATIISACGPPTNSSDKVKDKFYEDLHALLATFPKSDKLIVLGDFSARVGMDHAAWQGVLGPHGLGS</sequence>
<reference evidence="3" key="1">
    <citation type="submission" date="2016-06" db="UniProtKB">
        <authorList>
            <consortium name="WormBaseParasite"/>
        </authorList>
    </citation>
    <scope>IDENTIFICATION</scope>
</reference>
<dbReference type="Proteomes" id="UP000275846">
    <property type="component" value="Unassembled WGS sequence"/>
</dbReference>
<dbReference type="EMBL" id="UYSU01001269">
    <property type="protein sequence ID" value="VDL86711.1"/>
    <property type="molecule type" value="Genomic_DNA"/>
</dbReference>
<dbReference type="WBParaSite" id="SSLN_0000104501-mRNA-1">
    <property type="protein sequence ID" value="SSLN_0000104501-mRNA-1"/>
    <property type="gene ID" value="SSLN_0000104501"/>
</dbReference>
<protein>
    <submittedName>
        <fullName evidence="3">Endonuclease/exonuclease/phosphatase domain-containing protein</fullName>
    </submittedName>
</protein>
<evidence type="ECO:0000313" key="2">
    <source>
        <dbReference type="Proteomes" id="UP000275846"/>
    </source>
</evidence>
<dbReference type="InterPro" id="IPR036691">
    <property type="entry name" value="Endo/exonu/phosph_ase_sf"/>
</dbReference>
<evidence type="ECO:0000313" key="1">
    <source>
        <dbReference type="EMBL" id="VDL86711.1"/>
    </source>
</evidence>
<evidence type="ECO:0000313" key="3">
    <source>
        <dbReference type="WBParaSite" id="SSLN_0000104501-mRNA-1"/>
    </source>
</evidence>
<accession>A0A183S9V7</accession>
<gene>
    <name evidence="1" type="ORF">SSLN_LOCUS1005</name>
</gene>
<dbReference type="SUPFAM" id="SSF56219">
    <property type="entry name" value="DNase I-like"/>
    <property type="match status" value="1"/>
</dbReference>
<keyword evidence="2" id="KW-1185">Reference proteome</keyword>
<dbReference type="AlphaFoldDB" id="A0A183S9V7"/>
<organism evidence="3">
    <name type="scientific">Schistocephalus solidus</name>
    <name type="common">Tapeworm</name>
    <dbReference type="NCBI Taxonomy" id="70667"/>
    <lineage>
        <taxon>Eukaryota</taxon>
        <taxon>Metazoa</taxon>
        <taxon>Spiralia</taxon>
        <taxon>Lophotrochozoa</taxon>
        <taxon>Platyhelminthes</taxon>
        <taxon>Cestoda</taxon>
        <taxon>Eucestoda</taxon>
        <taxon>Diphyllobothriidea</taxon>
        <taxon>Diphyllobothriidae</taxon>
        <taxon>Schistocephalus</taxon>
    </lineage>
</organism>
<dbReference type="OrthoDB" id="410381at2759"/>